<dbReference type="EMBL" id="CYZA01000006">
    <property type="protein sequence ID" value="CUN86203.1"/>
    <property type="molecule type" value="Genomic_DNA"/>
</dbReference>
<dbReference type="AlphaFoldDB" id="A0A174ADC2"/>
<accession>A0A174ADC2</accession>
<gene>
    <name evidence="1" type="ORF">ERS852395_01547</name>
</gene>
<evidence type="ECO:0000313" key="1">
    <source>
        <dbReference type="EMBL" id="CUN86203.1"/>
    </source>
</evidence>
<evidence type="ECO:0000313" key="2">
    <source>
        <dbReference type="Proteomes" id="UP000095447"/>
    </source>
</evidence>
<protein>
    <submittedName>
        <fullName evidence="1">Uncharacterized protein</fullName>
    </submittedName>
</protein>
<organism evidence="1 2">
    <name type="scientific">Blautia obeum</name>
    <dbReference type="NCBI Taxonomy" id="40520"/>
    <lineage>
        <taxon>Bacteria</taxon>
        <taxon>Bacillati</taxon>
        <taxon>Bacillota</taxon>
        <taxon>Clostridia</taxon>
        <taxon>Lachnospirales</taxon>
        <taxon>Lachnospiraceae</taxon>
        <taxon>Blautia</taxon>
    </lineage>
</organism>
<reference evidence="1 2" key="1">
    <citation type="submission" date="2015-09" db="EMBL/GenBank/DDBJ databases">
        <authorList>
            <consortium name="Pathogen Informatics"/>
        </authorList>
    </citation>
    <scope>NUCLEOTIDE SEQUENCE [LARGE SCALE GENOMIC DNA]</scope>
    <source>
        <strain evidence="1 2">2789STDY5608838</strain>
    </source>
</reference>
<dbReference type="RefSeq" id="WP_055053284.1">
    <property type="nucleotide sequence ID" value="NZ_CYZA01000006.1"/>
</dbReference>
<dbReference type="Proteomes" id="UP000095447">
    <property type="component" value="Unassembled WGS sequence"/>
</dbReference>
<proteinExistence type="predicted"/>
<sequence length="112" mass="12989">MRKIIVKVDKEKATELERVNFELNFVKDIVQRVIESHPSDLELINGDTLMSYNKRGAELQRKYAALANEMAKEYIPEYLEGHQYSWIIPNNSDEMTITIKCNCEIPELEGIA</sequence>
<name>A0A174ADC2_9FIRM</name>